<reference evidence="4" key="2">
    <citation type="submission" date="2025-08" db="UniProtKB">
        <authorList>
            <consortium name="RefSeq"/>
        </authorList>
    </citation>
    <scope>IDENTIFICATION</scope>
    <source>
        <tissue evidence="4">Stem</tissue>
    </source>
</reference>
<keyword evidence="1" id="KW-0472">Membrane</keyword>
<dbReference type="GeneID" id="103487443"/>
<feature type="chain" id="PRO_5045983805" evidence="2">
    <location>
        <begin position="26"/>
        <end position="112"/>
    </location>
</feature>
<sequence>MALKHSLLLILPLLFSLFLSHPTSGHEQNFSSSSSSSSKQKELIFFQFLKMMLIIFSHGNTLELILWSKYHTRFKEKGSKQKNVLRKEETNGKLRYYVVGLFVSVSHVVLSN</sequence>
<name>A0ABM3KIG9_CUCME</name>
<evidence type="ECO:0000256" key="1">
    <source>
        <dbReference type="SAM" id="Phobius"/>
    </source>
</evidence>
<feature type="signal peptide" evidence="2">
    <location>
        <begin position="1"/>
        <end position="25"/>
    </location>
</feature>
<keyword evidence="1" id="KW-0812">Transmembrane</keyword>
<keyword evidence="3" id="KW-1185">Reference proteome</keyword>
<dbReference type="Proteomes" id="UP001652600">
    <property type="component" value="Chromosome 2"/>
</dbReference>
<keyword evidence="1" id="KW-1133">Transmembrane helix</keyword>
<gene>
    <name evidence="4" type="primary">LOC103487443</name>
</gene>
<organism evidence="3 4">
    <name type="scientific">Cucumis melo</name>
    <name type="common">Muskmelon</name>
    <dbReference type="NCBI Taxonomy" id="3656"/>
    <lineage>
        <taxon>Eukaryota</taxon>
        <taxon>Viridiplantae</taxon>
        <taxon>Streptophyta</taxon>
        <taxon>Embryophyta</taxon>
        <taxon>Tracheophyta</taxon>
        <taxon>Spermatophyta</taxon>
        <taxon>Magnoliopsida</taxon>
        <taxon>eudicotyledons</taxon>
        <taxon>Gunneridae</taxon>
        <taxon>Pentapetalae</taxon>
        <taxon>rosids</taxon>
        <taxon>fabids</taxon>
        <taxon>Cucurbitales</taxon>
        <taxon>Cucurbitaceae</taxon>
        <taxon>Benincaseae</taxon>
        <taxon>Cucumis</taxon>
    </lineage>
</organism>
<feature type="transmembrane region" description="Helical" evidence="1">
    <location>
        <begin position="44"/>
        <end position="67"/>
    </location>
</feature>
<proteinExistence type="predicted"/>
<protein>
    <submittedName>
        <fullName evidence="4">Uncharacterized protein LOC103487443 isoform X3</fullName>
    </submittedName>
</protein>
<accession>A0ABM3KIG9</accession>
<evidence type="ECO:0000313" key="3">
    <source>
        <dbReference type="Proteomes" id="UP001652600"/>
    </source>
</evidence>
<evidence type="ECO:0000256" key="2">
    <source>
        <dbReference type="SAM" id="SignalP"/>
    </source>
</evidence>
<evidence type="ECO:0000313" key="4">
    <source>
        <dbReference type="RefSeq" id="XP_050937583.1"/>
    </source>
</evidence>
<dbReference type="RefSeq" id="XP_050937583.1">
    <property type="nucleotide sequence ID" value="XM_051081626.1"/>
</dbReference>
<keyword evidence="2" id="KW-0732">Signal</keyword>
<reference evidence="3" key="1">
    <citation type="submission" date="2025-05" db="UniProtKB">
        <authorList>
            <consortium name="RefSeq"/>
        </authorList>
    </citation>
    <scope>NUCLEOTIDE SEQUENCE [LARGE SCALE GENOMIC DNA]</scope>
</reference>